<dbReference type="GO" id="GO:0034058">
    <property type="term" value="P:endosomal vesicle fusion"/>
    <property type="evidence" value="ECO:0007669"/>
    <property type="project" value="TreeGrafter"/>
</dbReference>
<evidence type="ECO:0000313" key="3">
    <source>
        <dbReference type="Proteomes" id="UP000594261"/>
    </source>
</evidence>
<sequence>MNSIFESPLRERLQIFLSSSDLYDPEEVLYLIEGSELWLEKAILYRKLGQEALVLQILALINTEENEDEVTENEENSGSASTSASTEESIELSPARARPQTVNRAQTSCTLTGYSVLVS</sequence>
<dbReference type="PANTHER" id="PTHR12894">
    <property type="entry name" value="CNH DOMAIN CONTAINING"/>
    <property type="match status" value="1"/>
</dbReference>
<dbReference type="InParanoid" id="A0A7N2RAX7"/>
<dbReference type="GO" id="GO:0006914">
    <property type="term" value="P:autophagy"/>
    <property type="evidence" value="ECO:0007669"/>
    <property type="project" value="TreeGrafter"/>
</dbReference>
<reference evidence="2" key="2">
    <citation type="submission" date="2021-01" db="UniProtKB">
        <authorList>
            <consortium name="EnsemblPlants"/>
        </authorList>
    </citation>
    <scope>IDENTIFICATION</scope>
</reference>
<dbReference type="GO" id="GO:0016020">
    <property type="term" value="C:membrane"/>
    <property type="evidence" value="ECO:0007669"/>
    <property type="project" value="TreeGrafter"/>
</dbReference>
<feature type="compositionally biased region" description="Low complexity" evidence="1">
    <location>
        <begin position="76"/>
        <end position="87"/>
    </location>
</feature>
<dbReference type="GO" id="GO:0005737">
    <property type="term" value="C:cytoplasm"/>
    <property type="evidence" value="ECO:0007669"/>
    <property type="project" value="TreeGrafter"/>
</dbReference>
<feature type="region of interest" description="Disordered" evidence="1">
    <location>
        <begin position="65"/>
        <end position="104"/>
    </location>
</feature>
<evidence type="ECO:0000256" key="1">
    <source>
        <dbReference type="SAM" id="MobiDB-lite"/>
    </source>
</evidence>
<name>A0A7N2RAX7_QUELO</name>
<dbReference type="InterPro" id="IPR032914">
    <property type="entry name" value="Vam6/VPS39/TRAP1"/>
</dbReference>
<proteinExistence type="predicted"/>
<feature type="compositionally biased region" description="Acidic residues" evidence="1">
    <location>
        <begin position="65"/>
        <end position="75"/>
    </location>
</feature>
<dbReference type="Proteomes" id="UP000594261">
    <property type="component" value="Chromosome 9"/>
</dbReference>
<keyword evidence="3" id="KW-1185">Reference proteome</keyword>
<dbReference type="PANTHER" id="PTHR12894:SF43">
    <property type="entry name" value="VACUOLAR SORTING PROTEIN 3"/>
    <property type="match status" value="1"/>
</dbReference>
<dbReference type="Gramene" id="QL09p040321:mrna">
    <property type="protein sequence ID" value="QL09p040321:mrna"/>
    <property type="gene ID" value="QL09p040321"/>
</dbReference>
<protein>
    <submittedName>
        <fullName evidence="2">Uncharacterized protein</fullName>
    </submittedName>
</protein>
<dbReference type="EnsemblPlants" id="QL09p040321:mrna">
    <property type="protein sequence ID" value="QL09p040321:mrna"/>
    <property type="gene ID" value="QL09p040321"/>
</dbReference>
<organism evidence="2 3">
    <name type="scientific">Quercus lobata</name>
    <name type="common">Valley oak</name>
    <dbReference type="NCBI Taxonomy" id="97700"/>
    <lineage>
        <taxon>Eukaryota</taxon>
        <taxon>Viridiplantae</taxon>
        <taxon>Streptophyta</taxon>
        <taxon>Embryophyta</taxon>
        <taxon>Tracheophyta</taxon>
        <taxon>Spermatophyta</taxon>
        <taxon>Magnoliopsida</taxon>
        <taxon>eudicotyledons</taxon>
        <taxon>Gunneridae</taxon>
        <taxon>Pentapetalae</taxon>
        <taxon>rosids</taxon>
        <taxon>fabids</taxon>
        <taxon>Fagales</taxon>
        <taxon>Fagaceae</taxon>
        <taxon>Quercus</taxon>
    </lineage>
</organism>
<reference evidence="2 3" key="1">
    <citation type="journal article" date="2016" name="G3 (Bethesda)">
        <title>First Draft Assembly and Annotation of the Genome of a California Endemic Oak Quercus lobata Nee (Fagaceae).</title>
        <authorList>
            <person name="Sork V.L."/>
            <person name="Fitz-Gibbon S.T."/>
            <person name="Puiu D."/>
            <person name="Crepeau M."/>
            <person name="Gugger P.F."/>
            <person name="Sherman R."/>
            <person name="Stevens K."/>
            <person name="Langley C.H."/>
            <person name="Pellegrini M."/>
            <person name="Salzberg S.L."/>
        </authorList>
    </citation>
    <scope>NUCLEOTIDE SEQUENCE [LARGE SCALE GENOMIC DNA]</scope>
    <source>
        <strain evidence="2 3">cv. SW786</strain>
    </source>
</reference>
<accession>A0A7N2RAX7</accession>
<evidence type="ECO:0000313" key="2">
    <source>
        <dbReference type="EnsemblPlants" id="QL09p040321:mrna"/>
    </source>
</evidence>
<dbReference type="AlphaFoldDB" id="A0A7N2RAX7"/>
<dbReference type="EMBL" id="LRBV02000009">
    <property type="status" value="NOT_ANNOTATED_CDS"/>
    <property type="molecule type" value="Genomic_DNA"/>
</dbReference>